<dbReference type="PANTHER" id="PTHR13864:SF15">
    <property type="entry name" value="T-CELL ACUTE LYMPHOCYTIC LEUKEMIA PROTEIN 1 HOMOLOG-RELATED"/>
    <property type="match status" value="1"/>
</dbReference>
<protein>
    <recommendedName>
        <fullName evidence="5">BHLH domain-containing protein</fullName>
    </recommendedName>
</protein>
<keyword evidence="3" id="KW-0804">Transcription</keyword>
<dbReference type="GO" id="GO:0046983">
    <property type="term" value="F:protein dimerization activity"/>
    <property type="evidence" value="ECO:0007669"/>
    <property type="project" value="InterPro"/>
</dbReference>
<feature type="compositionally biased region" description="Polar residues" evidence="4">
    <location>
        <begin position="329"/>
        <end position="343"/>
    </location>
</feature>
<dbReference type="CDD" id="cd19708">
    <property type="entry name" value="bHLH_TS_dHLH3B_like"/>
    <property type="match status" value="1"/>
</dbReference>
<feature type="compositionally biased region" description="Basic residues" evidence="4">
    <location>
        <begin position="309"/>
        <end position="327"/>
    </location>
</feature>
<dbReference type="Pfam" id="PF00010">
    <property type="entry name" value="HLH"/>
    <property type="match status" value="1"/>
</dbReference>
<feature type="compositionally biased region" description="Low complexity" evidence="4">
    <location>
        <begin position="347"/>
        <end position="366"/>
    </location>
</feature>
<evidence type="ECO:0000256" key="3">
    <source>
        <dbReference type="ARBA" id="ARBA00023163"/>
    </source>
</evidence>
<dbReference type="PANTHER" id="PTHR13864">
    <property type="entry name" value="T-CELL ACUTE LYMPHOCYTIC LEUKEMIA/STEM CELL LEUKEMIA-RELATED"/>
    <property type="match status" value="1"/>
</dbReference>
<organism evidence="6">
    <name type="scientific">Medioppia subpectinata</name>
    <dbReference type="NCBI Taxonomy" id="1979941"/>
    <lineage>
        <taxon>Eukaryota</taxon>
        <taxon>Metazoa</taxon>
        <taxon>Ecdysozoa</taxon>
        <taxon>Arthropoda</taxon>
        <taxon>Chelicerata</taxon>
        <taxon>Arachnida</taxon>
        <taxon>Acari</taxon>
        <taxon>Acariformes</taxon>
        <taxon>Sarcoptiformes</taxon>
        <taxon>Oribatida</taxon>
        <taxon>Brachypylina</taxon>
        <taxon>Oppioidea</taxon>
        <taxon>Oppiidae</taxon>
        <taxon>Medioppia</taxon>
    </lineage>
</organism>
<reference evidence="6" key="1">
    <citation type="submission" date="2020-11" db="EMBL/GenBank/DDBJ databases">
        <authorList>
            <person name="Tran Van P."/>
        </authorList>
    </citation>
    <scope>NUCLEOTIDE SEQUENCE</scope>
</reference>
<dbReference type="SMART" id="SM00353">
    <property type="entry name" value="HLH"/>
    <property type="match status" value="1"/>
</dbReference>
<keyword evidence="1" id="KW-0805">Transcription regulation</keyword>
<feature type="region of interest" description="Disordered" evidence="4">
    <location>
        <begin position="63"/>
        <end position="90"/>
    </location>
</feature>
<evidence type="ECO:0000256" key="1">
    <source>
        <dbReference type="ARBA" id="ARBA00023015"/>
    </source>
</evidence>
<dbReference type="Proteomes" id="UP000759131">
    <property type="component" value="Unassembled WGS sequence"/>
</dbReference>
<keyword evidence="7" id="KW-1185">Reference proteome</keyword>
<dbReference type="GO" id="GO:0000978">
    <property type="term" value="F:RNA polymerase II cis-regulatory region sequence-specific DNA binding"/>
    <property type="evidence" value="ECO:0007669"/>
    <property type="project" value="TreeGrafter"/>
</dbReference>
<dbReference type="AlphaFoldDB" id="A0A7R9L3L2"/>
<dbReference type="InterPro" id="IPR011598">
    <property type="entry name" value="bHLH_dom"/>
</dbReference>
<dbReference type="Gene3D" id="4.10.280.10">
    <property type="entry name" value="Helix-loop-helix DNA-binding domain"/>
    <property type="match status" value="1"/>
</dbReference>
<dbReference type="SUPFAM" id="SSF47459">
    <property type="entry name" value="HLH, helix-loop-helix DNA-binding domain"/>
    <property type="match status" value="1"/>
</dbReference>
<dbReference type="InterPro" id="IPR036638">
    <property type="entry name" value="HLH_DNA-bd_sf"/>
</dbReference>
<proteinExistence type="predicted"/>
<feature type="domain" description="BHLH" evidence="5">
    <location>
        <begin position="220"/>
        <end position="272"/>
    </location>
</feature>
<evidence type="ECO:0000313" key="6">
    <source>
        <dbReference type="EMBL" id="CAD7634236.1"/>
    </source>
</evidence>
<feature type="region of interest" description="Disordered" evidence="4">
    <location>
        <begin position="300"/>
        <end position="366"/>
    </location>
</feature>
<keyword evidence="2" id="KW-0238">DNA-binding</keyword>
<dbReference type="EMBL" id="OC868807">
    <property type="protein sequence ID" value="CAD7634236.1"/>
    <property type="molecule type" value="Genomic_DNA"/>
</dbReference>
<dbReference type="PROSITE" id="PS50888">
    <property type="entry name" value="BHLH"/>
    <property type="match status" value="1"/>
</dbReference>
<name>A0A7R9L3L2_9ACAR</name>
<accession>A0A7R9L3L2</accession>
<evidence type="ECO:0000256" key="2">
    <source>
        <dbReference type="ARBA" id="ARBA00023125"/>
    </source>
</evidence>
<feature type="compositionally biased region" description="Low complexity" evidence="4">
    <location>
        <begin position="70"/>
        <end position="90"/>
    </location>
</feature>
<dbReference type="GO" id="GO:0000981">
    <property type="term" value="F:DNA-binding transcription factor activity, RNA polymerase II-specific"/>
    <property type="evidence" value="ECO:0007669"/>
    <property type="project" value="InterPro"/>
</dbReference>
<sequence>MSKKHFKRQNVFAMNGELSDNDNYDEESYGSASTIAREDISEPLCTSECGRSGGSVVVSDFEEEALSDHSTTTTTTTPYSTTSGSSLGTPQAVGDVKNEMTDNEELFATNTHDSNELKCGQKLNSLTALSPIVSIRTKHRDLEDWSTNSANMSNTSINSYHFQRIHSPLNTSDTSLRFTTNSPIVQKHRFLHKRRHSEMNTNGSCNKTSDSVPSVPRKAVRRIFTNSRERWRQQNVNGAFADLRRLVPTYPADKKLSKNEILRLAIKYIKLLMAVLDYQNQEEGLPMEMTSKKAELTLNGNASHERNRFSKSKHRLQVKQRDRKRRYYVNTNIGQPSPSSSPLNDCDSPFIISSDESSLSCASDTD</sequence>
<evidence type="ECO:0000256" key="4">
    <source>
        <dbReference type="SAM" id="MobiDB-lite"/>
    </source>
</evidence>
<evidence type="ECO:0000313" key="7">
    <source>
        <dbReference type="Proteomes" id="UP000759131"/>
    </source>
</evidence>
<evidence type="ECO:0000259" key="5">
    <source>
        <dbReference type="PROSITE" id="PS50888"/>
    </source>
</evidence>
<dbReference type="OrthoDB" id="10069510at2759"/>
<dbReference type="FunFam" id="4.10.280.10:FF:000015">
    <property type="entry name" value="T-cell acute lymphocytic leukemia 1"/>
    <property type="match status" value="1"/>
</dbReference>
<dbReference type="EMBL" id="CAJPIZ010014232">
    <property type="protein sequence ID" value="CAG2114666.1"/>
    <property type="molecule type" value="Genomic_DNA"/>
</dbReference>
<gene>
    <name evidence="6" type="ORF">OSB1V03_LOCUS14632</name>
</gene>
<dbReference type="InterPro" id="IPR040238">
    <property type="entry name" value="TAL-like"/>
</dbReference>